<feature type="domain" description="P2X purinoreceptor 7 intracellular" evidence="1">
    <location>
        <begin position="36"/>
        <end position="150"/>
    </location>
</feature>
<evidence type="ECO:0000313" key="2">
    <source>
        <dbReference type="EMBL" id="KAH3704768.1"/>
    </source>
</evidence>
<keyword evidence="3" id="KW-1185">Reference proteome</keyword>
<dbReference type="Proteomes" id="UP000828390">
    <property type="component" value="Unassembled WGS sequence"/>
</dbReference>
<comment type="caution">
    <text evidence="2">The sequence shown here is derived from an EMBL/GenBank/DDBJ whole genome shotgun (WGS) entry which is preliminary data.</text>
</comment>
<reference evidence="2" key="1">
    <citation type="journal article" date="2019" name="bioRxiv">
        <title>The Genome of the Zebra Mussel, Dreissena polymorpha: A Resource for Invasive Species Research.</title>
        <authorList>
            <person name="McCartney M.A."/>
            <person name="Auch B."/>
            <person name="Kono T."/>
            <person name="Mallez S."/>
            <person name="Zhang Y."/>
            <person name="Obille A."/>
            <person name="Becker A."/>
            <person name="Abrahante J.E."/>
            <person name="Garbe J."/>
            <person name="Badalamenti J.P."/>
            <person name="Herman A."/>
            <person name="Mangelson H."/>
            <person name="Liachko I."/>
            <person name="Sullivan S."/>
            <person name="Sone E.D."/>
            <person name="Koren S."/>
            <person name="Silverstein K.A.T."/>
            <person name="Beckman K.B."/>
            <person name="Gohl D.M."/>
        </authorList>
    </citation>
    <scope>NUCLEOTIDE SEQUENCE</scope>
    <source>
        <strain evidence="2">Duluth1</strain>
        <tissue evidence="2">Whole animal</tissue>
    </source>
</reference>
<accession>A0A9D3YSU9</accession>
<reference evidence="2" key="2">
    <citation type="submission" date="2020-11" db="EMBL/GenBank/DDBJ databases">
        <authorList>
            <person name="McCartney M.A."/>
            <person name="Auch B."/>
            <person name="Kono T."/>
            <person name="Mallez S."/>
            <person name="Becker A."/>
            <person name="Gohl D.M."/>
            <person name="Silverstein K.A.T."/>
            <person name="Koren S."/>
            <person name="Bechman K.B."/>
            <person name="Herman A."/>
            <person name="Abrahante J.E."/>
            <person name="Garbe J."/>
        </authorList>
    </citation>
    <scope>NUCLEOTIDE SEQUENCE</scope>
    <source>
        <strain evidence="2">Duluth1</strain>
        <tissue evidence="2">Whole animal</tissue>
    </source>
</reference>
<evidence type="ECO:0000313" key="3">
    <source>
        <dbReference type="Proteomes" id="UP000828390"/>
    </source>
</evidence>
<dbReference type="EMBL" id="JAIWYP010000015">
    <property type="protein sequence ID" value="KAH3704768.1"/>
    <property type="molecule type" value="Genomic_DNA"/>
</dbReference>
<proteinExistence type="predicted"/>
<evidence type="ECO:0000259" key="1">
    <source>
        <dbReference type="Pfam" id="PF20478"/>
    </source>
</evidence>
<dbReference type="Pfam" id="PF20478">
    <property type="entry name" value="P2RX7_C"/>
    <property type="match status" value="1"/>
</dbReference>
<protein>
    <recommendedName>
        <fullName evidence="1">P2X purinoreceptor 7 intracellular domain-containing protein</fullName>
    </recommendedName>
</protein>
<dbReference type="InterPro" id="IPR046815">
    <property type="entry name" value="P2RX7_C"/>
</dbReference>
<dbReference type="AlphaFoldDB" id="A0A9D3YSU9"/>
<name>A0A9D3YSU9_DREPO</name>
<sequence length="173" mass="19897">MVSGFASFSGIPGASELQESAYKDVHSSSCSRLADKQLFWTKKWIQPPEGAESPDWCVCVCEKCREMPTQAERICCEKEPRHCFSLMPSETKSYDTLGDFTVLVLDPAVLRLARLQRRDILLLDDADEEDPHKANRHAAYRQYIMWEHGRLGLRWAERRCIRSILTNESARFA</sequence>
<organism evidence="2 3">
    <name type="scientific">Dreissena polymorpha</name>
    <name type="common">Zebra mussel</name>
    <name type="synonym">Mytilus polymorpha</name>
    <dbReference type="NCBI Taxonomy" id="45954"/>
    <lineage>
        <taxon>Eukaryota</taxon>
        <taxon>Metazoa</taxon>
        <taxon>Spiralia</taxon>
        <taxon>Lophotrochozoa</taxon>
        <taxon>Mollusca</taxon>
        <taxon>Bivalvia</taxon>
        <taxon>Autobranchia</taxon>
        <taxon>Heteroconchia</taxon>
        <taxon>Euheterodonta</taxon>
        <taxon>Imparidentia</taxon>
        <taxon>Neoheterodontei</taxon>
        <taxon>Myida</taxon>
        <taxon>Dreissenoidea</taxon>
        <taxon>Dreissenidae</taxon>
        <taxon>Dreissena</taxon>
    </lineage>
</organism>
<dbReference type="PANTHER" id="PTHR36981">
    <property type="entry name" value="ZGC:195170"/>
    <property type="match status" value="1"/>
</dbReference>
<dbReference type="PANTHER" id="PTHR36981:SF3">
    <property type="entry name" value="UBIQUITIN-LIKE PROTEASE FAMILY PROFILE DOMAIN-CONTAINING PROTEIN"/>
    <property type="match status" value="1"/>
</dbReference>
<gene>
    <name evidence="2" type="ORF">DPMN_079829</name>
</gene>